<feature type="non-terminal residue" evidence="1">
    <location>
        <position position="1"/>
    </location>
</feature>
<dbReference type="KEGG" id="vg:19737442"/>
<dbReference type="GeneID" id="19737442"/>
<dbReference type="EMBL" id="KF530058">
    <property type="protein sequence ID" value="AHA90832.1"/>
    <property type="molecule type" value="Genomic_RNA"/>
</dbReference>
<reference evidence="1 2" key="1">
    <citation type="journal article" date="2014" name="Am. J. Trop. Med. Hyg.">
        <title>Whole genome analysis of sierra nevada virus, a novel mononegavirus in the family nyamiviridae.</title>
        <authorList>
            <person name="Rogers M.B."/>
            <person name="Cui L."/>
            <person name="Fitch A."/>
            <person name="Popov V."/>
            <person name="Travassos da Rosa A.P."/>
            <person name="Vasilakis N."/>
            <person name="Tesh R.B."/>
            <person name="Ghedin E."/>
        </authorList>
    </citation>
    <scope>NUCLEOTIDE SEQUENCE [LARGE SCALE GENOMIC DNA]</scope>
</reference>
<evidence type="ECO:0000313" key="1">
    <source>
        <dbReference type="EMBL" id="AHA90832.1"/>
    </source>
</evidence>
<name>A0A067YEZ9_9MONO</name>
<dbReference type="Proteomes" id="UP000127615">
    <property type="component" value="Segment"/>
</dbReference>
<sequence>QLYKFHKQSLGDTEVAETIRAPVYQRPLSALCAGGLRILKATDPEESYGVGLSCVLRCFPEVIVVCDLSAIVTEVVPNPETLLEEGSAEDKPMMVQFGAYVCLATLCYLVKPKTAENTAYVKNRWQALVGTRGFTDLITGNQGLDTRAMDMADVDARRISATTLKAQLVRAIRDYPDGTLGPTLQALISQVRMVYKGHGMAMLSEMVYLIKTQPMRRVLLQSTVADEAVKLDKAIEEAKKKHGEDFEYLGALGISEESLHHKNFPNLYYAAKALAQGENRISQGMQFSSLPTGVDKEVLRKEALRTIQTKKEVTPELIEKLKRLGHDVTGVTLKEARKKRRAADSDEEGMSP</sequence>
<dbReference type="InterPro" id="IPR009441">
    <property type="entry name" value="P40_nucleoprot_BD-vir"/>
</dbReference>
<accession>A0A067YEZ9</accession>
<dbReference type="RefSeq" id="YP_009044206.1">
    <property type="nucleotide sequence ID" value="NC_024376.1"/>
</dbReference>
<gene>
    <name evidence="1" type="ORF">SenV_gp6</name>
</gene>
<dbReference type="InterPro" id="IPR015970">
    <property type="entry name" value="P40_nucleoprot_sub2_BD-vir"/>
</dbReference>
<proteinExistence type="predicted"/>
<keyword evidence="2" id="KW-1185">Reference proteome</keyword>
<dbReference type="Gene3D" id="1.10.3050.10">
    <property type="entry name" value="borna disease virus nucleoprotein, domain 2"/>
    <property type="match status" value="1"/>
</dbReference>
<protein>
    <submittedName>
        <fullName evidence="1">Nucleocapsid</fullName>
    </submittedName>
</protein>
<evidence type="ECO:0000313" key="2">
    <source>
        <dbReference type="Proteomes" id="UP000127615"/>
    </source>
</evidence>
<dbReference type="Pfam" id="PF06407">
    <property type="entry name" value="BDV_P40"/>
    <property type="match status" value="1"/>
</dbReference>
<organism evidence="1 2">
    <name type="scientific">Sierra Nevada virus</name>
    <dbReference type="NCBI Taxonomy" id="1424280"/>
    <lineage>
        <taxon>Viruses</taxon>
        <taxon>Riboviria</taxon>
        <taxon>Orthornavirae</taxon>
        <taxon>Negarnaviricota</taxon>
        <taxon>Haploviricotina</taxon>
        <taxon>Monjiviricetes</taxon>
        <taxon>Mononegavirales</taxon>
        <taxon>Nyamiviridae</taxon>
        <taxon>Nyavirus</taxon>
        <taxon>Nyavirus sierranevadaense</taxon>
    </lineage>
</organism>
<keyword evidence="1" id="KW-0946">Virion</keyword>
<dbReference type="OrthoDB" id="9609at10239"/>
<dbReference type="GO" id="GO:0019013">
    <property type="term" value="C:viral nucleocapsid"/>
    <property type="evidence" value="ECO:0007669"/>
    <property type="project" value="UniProtKB-KW"/>
</dbReference>
<keyword evidence="1" id="KW-0543">Viral nucleoprotein</keyword>